<evidence type="ECO:0008006" key="2">
    <source>
        <dbReference type="Google" id="ProtNLM"/>
    </source>
</evidence>
<name>A0A1W1DYS2_9ZZZZ</name>
<reference evidence="1" key="1">
    <citation type="submission" date="2016-10" db="EMBL/GenBank/DDBJ databases">
        <authorList>
            <person name="de Groot N.N."/>
        </authorList>
    </citation>
    <scope>NUCLEOTIDE SEQUENCE</scope>
</reference>
<organism evidence="1">
    <name type="scientific">hydrothermal vent metagenome</name>
    <dbReference type="NCBI Taxonomy" id="652676"/>
    <lineage>
        <taxon>unclassified sequences</taxon>
        <taxon>metagenomes</taxon>
        <taxon>ecological metagenomes</taxon>
    </lineage>
</organism>
<gene>
    <name evidence="1" type="ORF">MNB_SUP05-SYMBIONT-4-1153</name>
</gene>
<accession>A0A1W1DYS2</accession>
<dbReference type="AlphaFoldDB" id="A0A1W1DYS2"/>
<evidence type="ECO:0000313" key="1">
    <source>
        <dbReference type="EMBL" id="SFV86880.1"/>
    </source>
</evidence>
<dbReference type="EMBL" id="FPHY01000117">
    <property type="protein sequence ID" value="SFV86880.1"/>
    <property type="molecule type" value="Genomic_DNA"/>
</dbReference>
<protein>
    <recommendedName>
        <fullName evidence="2">Type IV pilus biogenesis protein PilP</fullName>
    </recommendedName>
</protein>
<sequence>MKHRYPLAILLIFLTSNTVLAESPSKPILKEVSASLKEVSVFDALLERNLEEELTQQIINEKEIKQIERETKLFSAKAKLGDARKKCQKSGGCAKAKLFEPNVFVTKPTQPNKQKDLLSSKSEDIKINFILSALTDKYAYFYSIKGRYQVGQEVSNKWFLESILTDGVVLKKMVTDSGHTTTKKQTILFNW</sequence>
<proteinExistence type="predicted"/>